<organism evidence="5 6">
    <name type="scientific">Weissella koreensis</name>
    <dbReference type="NCBI Taxonomy" id="165096"/>
    <lineage>
        <taxon>Bacteria</taxon>
        <taxon>Bacillati</taxon>
        <taxon>Bacillota</taxon>
        <taxon>Bacilli</taxon>
        <taxon>Lactobacillales</taxon>
        <taxon>Lactobacillaceae</taxon>
        <taxon>Weissella</taxon>
    </lineage>
</organism>
<comment type="catalytic activity">
    <reaction evidence="4">
        <text>(6S)-5-formyl-5,6,7,8-tetrahydrofolate + ATP = (6R)-5,10-methenyltetrahydrofolate + ADP + phosphate</text>
        <dbReference type="Rhea" id="RHEA:10488"/>
        <dbReference type="ChEBI" id="CHEBI:30616"/>
        <dbReference type="ChEBI" id="CHEBI:43474"/>
        <dbReference type="ChEBI" id="CHEBI:57455"/>
        <dbReference type="ChEBI" id="CHEBI:57457"/>
        <dbReference type="ChEBI" id="CHEBI:456216"/>
        <dbReference type="EC" id="6.3.3.2"/>
    </reaction>
</comment>
<sequence length="184" mass="20934">MMISKKILRQQALENLKRVTTSQRVELLTQLPKMVTQLVQWKTSQVVAVSMATTFEIPTSLLIQIAFQQQKTVVVPKVKTKTVMEFVVVTPETIYEKSTFGILEPITGQIVPPNIIDLFVVPGLFFSADGHRIGFGGGYYDRYLRQSKGYRVGMTIANNWQPIPTWNVEEMDQPMDKVIKLTIE</sequence>
<comment type="similarity">
    <text evidence="1 4">Belongs to the 5-formyltetrahydrofolate cyclo-ligase family.</text>
</comment>
<proteinExistence type="inferred from homology"/>
<dbReference type="AlphaFoldDB" id="A0A7H1MMF1"/>
<dbReference type="NCBIfam" id="TIGR02727">
    <property type="entry name" value="MTHFS_bact"/>
    <property type="match status" value="1"/>
</dbReference>
<keyword evidence="3 4" id="KW-0067">ATP-binding</keyword>
<evidence type="ECO:0000313" key="5">
    <source>
        <dbReference type="EMBL" id="QNT64637.1"/>
    </source>
</evidence>
<dbReference type="GO" id="GO:0030272">
    <property type="term" value="F:5-formyltetrahydrofolate cyclo-ligase activity"/>
    <property type="evidence" value="ECO:0007669"/>
    <property type="project" value="UniProtKB-EC"/>
</dbReference>
<reference evidence="5 6" key="1">
    <citation type="submission" date="2019-08" db="EMBL/GenBank/DDBJ databases">
        <authorList>
            <person name="Chang H.C."/>
            <person name="Mun S.Y."/>
        </authorList>
    </citation>
    <scope>NUCLEOTIDE SEQUENCE [LARGE SCALE GENOMIC DNA]</scope>
    <source>
        <strain evidence="5 6">SK</strain>
    </source>
</reference>
<name>A0A7H1MMF1_9LACO</name>
<dbReference type="OMA" id="STIYPCQ"/>
<dbReference type="EMBL" id="CP043431">
    <property type="protein sequence ID" value="QNT64637.1"/>
    <property type="molecule type" value="Genomic_DNA"/>
</dbReference>
<dbReference type="RefSeq" id="WP_013989630.1">
    <property type="nucleotide sequence ID" value="NZ_CP026847.1"/>
</dbReference>
<protein>
    <recommendedName>
        <fullName evidence="4">5-formyltetrahydrofolate cyclo-ligase</fullName>
        <ecNumber evidence="4">6.3.3.2</ecNumber>
    </recommendedName>
</protein>
<dbReference type="GO" id="GO:0046872">
    <property type="term" value="F:metal ion binding"/>
    <property type="evidence" value="ECO:0007669"/>
    <property type="project" value="UniProtKB-KW"/>
</dbReference>
<evidence type="ECO:0000256" key="3">
    <source>
        <dbReference type="ARBA" id="ARBA00022840"/>
    </source>
</evidence>
<dbReference type="PIRSF" id="PIRSF006806">
    <property type="entry name" value="FTHF_cligase"/>
    <property type="match status" value="1"/>
</dbReference>
<dbReference type="Gene3D" id="3.40.50.10420">
    <property type="entry name" value="NagB/RpiA/CoA transferase-like"/>
    <property type="match status" value="1"/>
</dbReference>
<comment type="cofactor">
    <cofactor evidence="4">
        <name>Mg(2+)</name>
        <dbReference type="ChEBI" id="CHEBI:18420"/>
    </cofactor>
</comment>
<dbReference type="InterPro" id="IPR024185">
    <property type="entry name" value="FTHF_cligase-like_sf"/>
</dbReference>
<evidence type="ECO:0000256" key="4">
    <source>
        <dbReference type="RuleBase" id="RU361279"/>
    </source>
</evidence>
<dbReference type="EC" id="6.3.3.2" evidence="4"/>
<gene>
    <name evidence="5" type="ORF">FY536_04900</name>
</gene>
<dbReference type="PANTHER" id="PTHR23407:SF1">
    <property type="entry name" value="5-FORMYLTETRAHYDROFOLATE CYCLO-LIGASE"/>
    <property type="match status" value="1"/>
</dbReference>
<keyword evidence="4" id="KW-0479">Metal-binding</keyword>
<dbReference type="Pfam" id="PF01812">
    <property type="entry name" value="5-FTHF_cyc-lig"/>
    <property type="match status" value="1"/>
</dbReference>
<dbReference type="SUPFAM" id="SSF100950">
    <property type="entry name" value="NagB/RpiA/CoA transferase-like"/>
    <property type="match status" value="1"/>
</dbReference>
<accession>A0A7H1MMF1</accession>
<evidence type="ECO:0000256" key="1">
    <source>
        <dbReference type="ARBA" id="ARBA00010638"/>
    </source>
</evidence>
<keyword evidence="6" id="KW-1185">Reference proteome</keyword>
<keyword evidence="5" id="KW-0436">Ligase</keyword>
<dbReference type="GO" id="GO:0009396">
    <property type="term" value="P:folic acid-containing compound biosynthetic process"/>
    <property type="evidence" value="ECO:0007669"/>
    <property type="project" value="TreeGrafter"/>
</dbReference>
<evidence type="ECO:0000256" key="2">
    <source>
        <dbReference type="ARBA" id="ARBA00022741"/>
    </source>
</evidence>
<dbReference type="GO" id="GO:0035999">
    <property type="term" value="P:tetrahydrofolate interconversion"/>
    <property type="evidence" value="ECO:0007669"/>
    <property type="project" value="TreeGrafter"/>
</dbReference>
<dbReference type="GO" id="GO:0005524">
    <property type="term" value="F:ATP binding"/>
    <property type="evidence" value="ECO:0007669"/>
    <property type="project" value="UniProtKB-KW"/>
</dbReference>
<keyword evidence="4" id="KW-0460">Magnesium</keyword>
<evidence type="ECO:0000313" key="6">
    <source>
        <dbReference type="Proteomes" id="UP000516446"/>
    </source>
</evidence>
<dbReference type="PANTHER" id="PTHR23407">
    <property type="entry name" value="ATPASE INHIBITOR/5-FORMYLTETRAHYDROFOLATE CYCLO-LIGASE"/>
    <property type="match status" value="1"/>
</dbReference>
<dbReference type="Proteomes" id="UP000516446">
    <property type="component" value="Chromosome"/>
</dbReference>
<dbReference type="InterPro" id="IPR037171">
    <property type="entry name" value="NagB/RpiA_transferase-like"/>
</dbReference>
<keyword evidence="2 4" id="KW-0547">Nucleotide-binding</keyword>
<dbReference type="InterPro" id="IPR002698">
    <property type="entry name" value="FTHF_cligase"/>
</dbReference>